<dbReference type="InterPro" id="IPR019264">
    <property type="entry name" value="DUF2179"/>
</dbReference>
<dbReference type="PANTHER" id="PTHR33545:SF9">
    <property type="entry name" value="UPF0750 MEMBRANE PROTEIN YITE"/>
    <property type="match status" value="1"/>
</dbReference>
<dbReference type="InterPro" id="IPR051461">
    <property type="entry name" value="UPF0750_membrane"/>
</dbReference>
<evidence type="ECO:0000256" key="6">
    <source>
        <dbReference type="SAM" id="Phobius"/>
    </source>
</evidence>
<dbReference type="PIRSF" id="PIRSF006483">
    <property type="entry name" value="Membrane_protein_YitT"/>
    <property type="match status" value="1"/>
</dbReference>
<name>A0A1I4KY04_9BACI</name>
<keyword evidence="9" id="KW-1185">Reference proteome</keyword>
<dbReference type="EMBL" id="FOTY01000006">
    <property type="protein sequence ID" value="SFL83655.1"/>
    <property type="molecule type" value="Genomic_DNA"/>
</dbReference>
<dbReference type="Pfam" id="PF02588">
    <property type="entry name" value="YitT_membrane"/>
    <property type="match status" value="1"/>
</dbReference>
<dbReference type="InterPro" id="IPR015867">
    <property type="entry name" value="N-reg_PII/ATP_PRibTrfase_C"/>
</dbReference>
<accession>A0A1I4KY04</accession>
<keyword evidence="3 6" id="KW-0812">Transmembrane</keyword>
<organism evidence="8 9">
    <name type="scientific">Salibacterium qingdaonense</name>
    <dbReference type="NCBI Taxonomy" id="266892"/>
    <lineage>
        <taxon>Bacteria</taxon>
        <taxon>Bacillati</taxon>
        <taxon>Bacillota</taxon>
        <taxon>Bacilli</taxon>
        <taxon>Bacillales</taxon>
        <taxon>Bacillaceae</taxon>
    </lineage>
</organism>
<keyword evidence="4 6" id="KW-1133">Transmembrane helix</keyword>
<dbReference type="RefSeq" id="WP_090926317.1">
    <property type="nucleotide sequence ID" value="NZ_FOTY01000006.1"/>
</dbReference>
<feature type="domain" description="DUF2179" evidence="7">
    <location>
        <begin position="230"/>
        <end position="284"/>
    </location>
</feature>
<dbReference type="InterPro" id="IPR003740">
    <property type="entry name" value="YitT"/>
</dbReference>
<dbReference type="Pfam" id="PF10035">
    <property type="entry name" value="DUF2179"/>
    <property type="match status" value="1"/>
</dbReference>
<evidence type="ECO:0000259" key="7">
    <source>
        <dbReference type="Pfam" id="PF10035"/>
    </source>
</evidence>
<keyword evidence="5 6" id="KW-0472">Membrane</keyword>
<evidence type="ECO:0000256" key="3">
    <source>
        <dbReference type="ARBA" id="ARBA00022692"/>
    </source>
</evidence>
<evidence type="ECO:0000313" key="9">
    <source>
        <dbReference type="Proteomes" id="UP000199668"/>
    </source>
</evidence>
<evidence type="ECO:0000256" key="4">
    <source>
        <dbReference type="ARBA" id="ARBA00022989"/>
    </source>
</evidence>
<dbReference type="CDD" id="cd16380">
    <property type="entry name" value="YitT_C"/>
    <property type="match status" value="1"/>
</dbReference>
<sequence>MMNWRKRREPMPQNLWMVLQTVYILAGSTILALSYNLFLLPNRIASGGLSGFATIVYEVAGMEPAVTMWVLNIPLFVAGILLLGGWTYGGKTLAGTLFLPFVIYITRHLDAGVDDPLLAAVFGGIGVGAGLGLVFRAAASTGGTGLLAQIIHKFSGVSLGACVFMMDGLIVTMSAFVFSIEYALYALIALFVTGKTIDIVQTGIGYAKVALIITQKEEEVRSVILNRVDRGVTYLPGEGGYTKDARPVLLCVVNRNEVSTLKHWVQSADHEAFVVVTDAAEVLGKGFKNEVAGYNNETS</sequence>
<dbReference type="GO" id="GO:0005886">
    <property type="term" value="C:plasma membrane"/>
    <property type="evidence" value="ECO:0007669"/>
    <property type="project" value="UniProtKB-SubCell"/>
</dbReference>
<gene>
    <name evidence="8" type="ORF">SAMN04488054_10652</name>
</gene>
<dbReference type="Proteomes" id="UP000199668">
    <property type="component" value="Unassembled WGS sequence"/>
</dbReference>
<dbReference type="PANTHER" id="PTHR33545">
    <property type="entry name" value="UPF0750 MEMBRANE PROTEIN YITT-RELATED"/>
    <property type="match status" value="1"/>
</dbReference>
<dbReference type="Gene3D" id="3.30.70.120">
    <property type="match status" value="1"/>
</dbReference>
<protein>
    <submittedName>
        <fullName evidence="8">Uncharacterized membrane-anchored protein YitT, contains DUF161 and DUF2179 domains</fullName>
    </submittedName>
</protein>
<feature type="transmembrane region" description="Helical" evidence="6">
    <location>
        <begin position="21"/>
        <end position="38"/>
    </location>
</feature>
<dbReference type="AlphaFoldDB" id="A0A1I4KY04"/>
<dbReference type="STRING" id="266892.SAMN04488054_10652"/>
<proteinExistence type="predicted"/>
<evidence type="ECO:0000256" key="5">
    <source>
        <dbReference type="ARBA" id="ARBA00023136"/>
    </source>
</evidence>
<reference evidence="8 9" key="1">
    <citation type="submission" date="2016-10" db="EMBL/GenBank/DDBJ databases">
        <authorList>
            <person name="de Groot N.N."/>
        </authorList>
    </citation>
    <scope>NUCLEOTIDE SEQUENCE [LARGE SCALE GENOMIC DNA]</scope>
    <source>
        <strain evidence="8 9">CGMCC 1.6134</strain>
    </source>
</reference>
<feature type="transmembrane region" description="Helical" evidence="6">
    <location>
        <begin position="44"/>
        <end position="62"/>
    </location>
</feature>
<comment type="subcellular location">
    <subcellularLocation>
        <location evidence="1">Cell membrane</location>
        <topology evidence="1">Multi-pass membrane protein</topology>
    </subcellularLocation>
</comment>
<evidence type="ECO:0000256" key="1">
    <source>
        <dbReference type="ARBA" id="ARBA00004651"/>
    </source>
</evidence>
<evidence type="ECO:0000313" key="8">
    <source>
        <dbReference type="EMBL" id="SFL83655.1"/>
    </source>
</evidence>
<feature type="transmembrane region" description="Helical" evidence="6">
    <location>
        <begin position="117"/>
        <end position="135"/>
    </location>
</feature>
<keyword evidence="2" id="KW-1003">Cell membrane</keyword>
<evidence type="ECO:0000256" key="2">
    <source>
        <dbReference type="ARBA" id="ARBA00022475"/>
    </source>
</evidence>
<dbReference type="OrthoDB" id="1758221at2"/>